<dbReference type="InterPro" id="IPR001828">
    <property type="entry name" value="ANF_lig-bd_rcpt"/>
</dbReference>
<dbReference type="PROSITE" id="PS00452">
    <property type="entry name" value="GUANYLATE_CYCLASE_1"/>
    <property type="match status" value="1"/>
</dbReference>
<evidence type="ECO:0000256" key="1">
    <source>
        <dbReference type="ARBA" id="ARBA00001436"/>
    </source>
</evidence>
<dbReference type="WBParaSite" id="PTRK_0001575800.1">
    <property type="protein sequence ID" value="PTRK_0001575800.1"/>
    <property type="gene ID" value="PTRK_0001575800"/>
</dbReference>
<dbReference type="GO" id="GO:0001653">
    <property type="term" value="F:peptide receptor activity"/>
    <property type="evidence" value="ECO:0007669"/>
    <property type="project" value="TreeGrafter"/>
</dbReference>
<evidence type="ECO:0000313" key="19">
    <source>
        <dbReference type="WBParaSite" id="PTRK_0001575800.1"/>
    </source>
</evidence>
<dbReference type="Pfam" id="PF00069">
    <property type="entry name" value="Pkinase"/>
    <property type="match status" value="1"/>
</dbReference>
<dbReference type="GO" id="GO:0004016">
    <property type="term" value="F:adenylate cyclase activity"/>
    <property type="evidence" value="ECO:0007669"/>
    <property type="project" value="TreeGrafter"/>
</dbReference>
<dbReference type="GO" id="GO:0005524">
    <property type="term" value="F:ATP binding"/>
    <property type="evidence" value="ECO:0007669"/>
    <property type="project" value="InterPro"/>
</dbReference>
<organism evidence="18 19">
    <name type="scientific">Parastrongyloides trichosuri</name>
    <name type="common">Possum-specific nematode worm</name>
    <dbReference type="NCBI Taxonomy" id="131310"/>
    <lineage>
        <taxon>Eukaryota</taxon>
        <taxon>Metazoa</taxon>
        <taxon>Ecdysozoa</taxon>
        <taxon>Nematoda</taxon>
        <taxon>Chromadorea</taxon>
        <taxon>Rhabditida</taxon>
        <taxon>Tylenchina</taxon>
        <taxon>Panagrolaimomorpha</taxon>
        <taxon>Strongyloidoidea</taxon>
        <taxon>Strongyloididae</taxon>
        <taxon>Parastrongyloides</taxon>
    </lineage>
</organism>
<dbReference type="GO" id="GO:0004383">
    <property type="term" value="F:guanylate cyclase activity"/>
    <property type="evidence" value="ECO:0007669"/>
    <property type="project" value="UniProtKB-EC"/>
</dbReference>
<evidence type="ECO:0000256" key="14">
    <source>
        <dbReference type="RuleBase" id="RU003431"/>
    </source>
</evidence>
<comment type="similarity">
    <text evidence="13">Belongs to the adenylyl cyclase class-4/guanylyl cyclase family.</text>
</comment>
<dbReference type="GO" id="GO:0035556">
    <property type="term" value="P:intracellular signal transduction"/>
    <property type="evidence" value="ECO:0007669"/>
    <property type="project" value="InterPro"/>
</dbReference>
<dbReference type="PROSITE" id="PS50011">
    <property type="entry name" value="PROTEIN_KINASE_DOM"/>
    <property type="match status" value="1"/>
</dbReference>
<dbReference type="SUPFAM" id="SSF56112">
    <property type="entry name" value="Protein kinase-like (PK-like)"/>
    <property type="match status" value="1"/>
</dbReference>
<evidence type="ECO:0000256" key="10">
    <source>
        <dbReference type="ARBA" id="ARBA00023180"/>
    </source>
</evidence>
<evidence type="ECO:0000256" key="3">
    <source>
        <dbReference type="ARBA" id="ARBA00012202"/>
    </source>
</evidence>
<dbReference type="Gene3D" id="3.40.50.2300">
    <property type="match status" value="2"/>
</dbReference>
<evidence type="ECO:0000256" key="15">
    <source>
        <dbReference type="SAM" id="Phobius"/>
    </source>
</evidence>
<dbReference type="STRING" id="131310.A0A0N5A2B0"/>
<sequence length="1064" mass="122097">MNVNVFYIIINIFLIKFAINEKNINIGFLFPKYSTTLMKQTAFNLSGGAVKLAVEAIEDNQLLYGYNISCYVAFDECIGSQASGKSLELVSLNNVSVVFGPTCIEASLRAAYMTKYYDIPSFIWGMASTSALIDDEEFRNVFSINYIFPTISYATIGVLKQFNWTTFSFIYASNEFDRCKYLHKDFETALNSDTFNGRIVFTYESLDPYGTYDFKYFLNRIKNVSRIIVGCFDKDGWKRKFMLDMYDQGLNNNEYVLIIMDLKTLGVYTNEESHNGERFKIYENYSIVKDGRDNDAYQIAKRTLFVDLPHSNSSIPEYTTKILDNIKEWPWYCENCFNSSFTRPAAYAPYLYDAIILWASILNKTLSIYGGNAIGNASLYKKHCAGEYVGMTGVIKYTDRCLRMPTFYLYGFDKTGNEKIYLDFVFNSYDNFTPSDPTMEEMLIIFENWGSKIPLNVPECGYSKNQCPVDIMEEYKILVIIVGIVIILIVISLILVIINIIYKVRVQKEMELNRSMIHYIQLMKPEFDDSNNSLDNSIQSFSSGNLSKLSLTKKSLKNANIFFYLNEAVLVEKHNTHPVITKTIKQELNYIKSFDSEKINKYYGFCLDGPEVMSVWKYCKRGNLFEFLQGDSRMYDTFFCMSLIKDLTEGIEYLHKSPINYHGFLTSKNCQISDHFQLILSNFDFKSLRKQLRTHEEDKLWIAPEILNDNNIIGSKEGDIYSLGIIISEIITKKFPWDINNREESVEEIVYLIKRGGSNRPKYEIKVYEEIEIDNIIIALIYDCLSEAINNRPEINKIIQIHEALMKKQSKNLMDHVFEMLEAYSETLKEEVVDRTRDLVDEQKKIDILLRKMLPAQVAQCLKLGKVVEPENFENVTVMFSDIVKFTDLSAKCSAFQVINLVNDLYTQFDNAIEGLDVYKVETIGDGYLCVSGLPQRNGNLHGHQIALLGLNFLKTCNEFKITHLPNERITVRVGCNTGPCVAGVVGLAMPRYCLFGDTVNTASRMESNGKAGRIHLTESCFYLLETLGGFIMEPRGEVIIKGKGVMNTYWLNGMVGGYNIKHN</sequence>
<accession>A0A0N5A2B0</accession>
<dbReference type="InterPro" id="IPR011009">
    <property type="entry name" value="Kinase-like_dom_sf"/>
</dbReference>
<dbReference type="FunFam" id="3.30.70.1230:FF:000023">
    <property type="entry name" value="Guanylate cyclase"/>
    <property type="match status" value="1"/>
</dbReference>
<evidence type="ECO:0000256" key="13">
    <source>
        <dbReference type="RuleBase" id="RU000405"/>
    </source>
</evidence>
<evidence type="ECO:0000256" key="11">
    <source>
        <dbReference type="ARBA" id="ARBA00023239"/>
    </source>
</evidence>
<evidence type="ECO:0000256" key="12">
    <source>
        <dbReference type="ARBA" id="ARBA00023293"/>
    </source>
</evidence>
<evidence type="ECO:0000256" key="6">
    <source>
        <dbReference type="ARBA" id="ARBA00022741"/>
    </source>
</evidence>
<dbReference type="InterPro" id="IPR029787">
    <property type="entry name" value="Nucleotide_cyclase"/>
</dbReference>
<dbReference type="Gene3D" id="3.30.70.1230">
    <property type="entry name" value="Nucleotide cyclase"/>
    <property type="match status" value="1"/>
</dbReference>
<dbReference type="PROSITE" id="PS50125">
    <property type="entry name" value="GUANYLATE_CYCLASE_2"/>
    <property type="match status" value="1"/>
</dbReference>
<dbReference type="CDD" id="cd07302">
    <property type="entry name" value="CHD"/>
    <property type="match status" value="1"/>
</dbReference>
<dbReference type="InterPro" id="IPR018297">
    <property type="entry name" value="A/G_cyclase_CS"/>
</dbReference>
<dbReference type="GO" id="GO:0004672">
    <property type="term" value="F:protein kinase activity"/>
    <property type="evidence" value="ECO:0007669"/>
    <property type="project" value="InterPro"/>
</dbReference>
<dbReference type="GO" id="GO:0005886">
    <property type="term" value="C:plasma membrane"/>
    <property type="evidence" value="ECO:0007669"/>
    <property type="project" value="TreeGrafter"/>
</dbReference>
<dbReference type="EC" id="4.6.1.2" evidence="3 14"/>
<feature type="transmembrane region" description="Helical" evidence="15">
    <location>
        <begin position="477"/>
        <end position="502"/>
    </location>
</feature>
<comment type="catalytic activity">
    <reaction evidence="1 14">
        <text>GTP = 3',5'-cyclic GMP + diphosphate</text>
        <dbReference type="Rhea" id="RHEA:13665"/>
        <dbReference type="ChEBI" id="CHEBI:33019"/>
        <dbReference type="ChEBI" id="CHEBI:37565"/>
        <dbReference type="ChEBI" id="CHEBI:57746"/>
        <dbReference type="EC" id="4.6.1.2"/>
    </reaction>
</comment>
<keyword evidence="10" id="KW-0325">Glycoprotein</keyword>
<dbReference type="InterPro" id="IPR050401">
    <property type="entry name" value="Cyclic_nucleotide_synthase"/>
</dbReference>
<evidence type="ECO:0000256" key="8">
    <source>
        <dbReference type="ARBA" id="ARBA00023136"/>
    </source>
</evidence>
<keyword evidence="9" id="KW-0675">Receptor</keyword>
<dbReference type="GO" id="GO:0006935">
    <property type="term" value="P:chemotaxis"/>
    <property type="evidence" value="ECO:0007669"/>
    <property type="project" value="UniProtKB-ARBA"/>
</dbReference>
<evidence type="ECO:0000256" key="4">
    <source>
        <dbReference type="ARBA" id="ARBA00022692"/>
    </source>
</evidence>
<dbReference type="SMART" id="SM00044">
    <property type="entry name" value="CYCc"/>
    <property type="match status" value="1"/>
</dbReference>
<keyword evidence="6" id="KW-0547">Nucleotide-binding</keyword>
<dbReference type="AlphaFoldDB" id="A0A0N5A2B0"/>
<keyword evidence="11 13" id="KW-0456">Lyase</keyword>
<dbReference type="InterPro" id="IPR000719">
    <property type="entry name" value="Prot_kinase_dom"/>
</dbReference>
<reference evidence="19" key="1">
    <citation type="submission" date="2017-02" db="UniProtKB">
        <authorList>
            <consortium name="WormBaseParasite"/>
        </authorList>
    </citation>
    <scope>IDENTIFICATION</scope>
</reference>
<feature type="domain" description="Protein kinase" evidence="16">
    <location>
        <begin position="535"/>
        <end position="805"/>
    </location>
</feature>
<dbReference type="Pfam" id="PF01094">
    <property type="entry name" value="ANF_receptor"/>
    <property type="match status" value="1"/>
</dbReference>
<comment type="subcellular location">
    <subcellularLocation>
        <location evidence="2">Membrane</location>
        <topology evidence="2">Single-pass type I membrane protein</topology>
    </subcellularLocation>
</comment>
<name>A0A0N5A2B0_PARTI</name>
<evidence type="ECO:0000256" key="2">
    <source>
        <dbReference type="ARBA" id="ARBA00004479"/>
    </source>
</evidence>
<keyword evidence="18" id="KW-1185">Reference proteome</keyword>
<dbReference type="SUPFAM" id="SSF55073">
    <property type="entry name" value="Nucleotide cyclase"/>
    <property type="match status" value="1"/>
</dbReference>
<evidence type="ECO:0000256" key="5">
    <source>
        <dbReference type="ARBA" id="ARBA00022729"/>
    </source>
</evidence>
<evidence type="ECO:0000259" key="17">
    <source>
        <dbReference type="PROSITE" id="PS50125"/>
    </source>
</evidence>
<dbReference type="Gene3D" id="1.10.510.10">
    <property type="entry name" value="Transferase(Phosphotransferase) domain 1"/>
    <property type="match status" value="1"/>
</dbReference>
<dbReference type="Pfam" id="PF00211">
    <property type="entry name" value="Guanylate_cyc"/>
    <property type="match status" value="1"/>
</dbReference>
<dbReference type="GO" id="GO:0007635">
    <property type="term" value="P:chemosensory behavior"/>
    <property type="evidence" value="ECO:0007669"/>
    <property type="project" value="UniProtKB-ARBA"/>
</dbReference>
<dbReference type="PANTHER" id="PTHR11920:SF495">
    <property type="entry name" value="RECEPTOR-TYPE GUANYLATE CYCLASE GCY-7"/>
    <property type="match status" value="1"/>
</dbReference>
<dbReference type="SUPFAM" id="SSF53822">
    <property type="entry name" value="Periplasmic binding protein-like I"/>
    <property type="match status" value="1"/>
</dbReference>
<dbReference type="PANTHER" id="PTHR11920">
    <property type="entry name" value="GUANYLYL CYCLASE"/>
    <property type="match status" value="1"/>
</dbReference>
<dbReference type="Proteomes" id="UP000038045">
    <property type="component" value="Unplaced"/>
</dbReference>
<evidence type="ECO:0000313" key="18">
    <source>
        <dbReference type="Proteomes" id="UP000038045"/>
    </source>
</evidence>
<keyword evidence="8 15" id="KW-0472">Membrane</keyword>
<keyword evidence="4 15" id="KW-0812">Transmembrane</keyword>
<evidence type="ECO:0000256" key="9">
    <source>
        <dbReference type="ARBA" id="ARBA00023170"/>
    </source>
</evidence>
<dbReference type="InterPro" id="IPR028082">
    <property type="entry name" value="Peripla_BP_I"/>
</dbReference>
<keyword evidence="5" id="KW-0732">Signal</keyword>
<keyword evidence="7 15" id="KW-1133">Transmembrane helix</keyword>
<evidence type="ECO:0000256" key="7">
    <source>
        <dbReference type="ARBA" id="ARBA00022989"/>
    </source>
</evidence>
<keyword evidence="12 14" id="KW-0141">cGMP biosynthesis</keyword>
<dbReference type="GO" id="GO:0007168">
    <property type="term" value="P:receptor guanylyl cyclase signaling pathway"/>
    <property type="evidence" value="ECO:0007669"/>
    <property type="project" value="TreeGrafter"/>
</dbReference>
<feature type="domain" description="Guanylate cyclase" evidence="17">
    <location>
        <begin position="877"/>
        <end position="1007"/>
    </location>
</feature>
<protein>
    <recommendedName>
        <fullName evidence="3 14">Guanylate cyclase</fullName>
        <ecNumber evidence="3 14">4.6.1.2</ecNumber>
    </recommendedName>
</protein>
<dbReference type="InterPro" id="IPR001054">
    <property type="entry name" value="A/G_cyclase"/>
</dbReference>
<dbReference type="CDD" id="cd06352">
    <property type="entry name" value="PBP1_NPR_GC-like"/>
    <property type="match status" value="1"/>
</dbReference>
<evidence type="ECO:0000259" key="16">
    <source>
        <dbReference type="PROSITE" id="PS50011"/>
    </source>
</evidence>
<proteinExistence type="inferred from homology"/>